<dbReference type="AlphaFoldDB" id="A0A1F7UKR2"/>
<dbReference type="EMBL" id="MGEH01000022">
    <property type="protein sequence ID" value="OGL78871.1"/>
    <property type="molecule type" value="Genomic_DNA"/>
</dbReference>
<protein>
    <recommendedName>
        <fullName evidence="3">DUF721 domain-containing protein</fullName>
    </recommendedName>
</protein>
<sequence length="101" mass="11058">MAFTPLKRILPQAIRQAGVEAQVGAARVVDEAQAALVRLWDADRAAHVRVMSFKEGTLKAAVTSPSAAHALRLIESQWVNETNRALGHRKIMKVTAVREGF</sequence>
<gene>
    <name evidence="1" type="ORF">A3E39_03515</name>
</gene>
<dbReference type="Proteomes" id="UP000176603">
    <property type="component" value="Unassembled WGS sequence"/>
</dbReference>
<name>A0A1F7UKR2_9BACT</name>
<dbReference type="Pfam" id="PF05258">
    <property type="entry name" value="DciA"/>
    <property type="match status" value="1"/>
</dbReference>
<evidence type="ECO:0000313" key="1">
    <source>
        <dbReference type="EMBL" id="OGL78871.1"/>
    </source>
</evidence>
<evidence type="ECO:0000313" key="2">
    <source>
        <dbReference type="Proteomes" id="UP000176603"/>
    </source>
</evidence>
<accession>A0A1F7UKR2</accession>
<proteinExistence type="predicted"/>
<reference evidence="1 2" key="1">
    <citation type="journal article" date="2016" name="Nat. Commun.">
        <title>Thousands of microbial genomes shed light on interconnected biogeochemical processes in an aquifer system.</title>
        <authorList>
            <person name="Anantharaman K."/>
            <person name="Brown C.T."/>
            <person name="Hug L.A."/>
            <person name="Sharon I."/>
            <person name="Castelle C.J."/>
            <person name="Probst A.J."/>
            <person name="Thomas B.C."/>
            <person name="Singh A."/>
            <person name="Wilkins M.J."/>
            <person name="Karaoz U."/>
            <person name="Brodie E.L."/>
            <person name="Williams K.H."/>
            <person name="Hubbard S.S."/>
            <person name="Banfield J.F."/>
        </authorList>
    </citation>
    <scope>NUCLEOTIDE SEQUENCE [LARGE SCALE GENOMIC DNA]</scope>
</reference>
<evidence type="ECO:0008006" key="3">
    <source>
        <dbReference type="Google" id="ProtNLM"/>
    </source>
</evidence>
<dbReference type="InterPro" id="IPR007922">
    <property type="entry name" value="DciA-like"/>
</dbReference>
<organism evidence="1 2">
    <name type="scientific">Candidatus Uhrbacteria bacterium RIFCSPHIGHO2_12_FULL_60_25</name>
    <dbReference type="NCBI Taxonomy" id="1802399"/>
    <lineage>
        <taxon>Bacteria</taxon>
        <taxon>Candidatus Uhriibacteriota</taxon>
    </lineage>
</organism>
<dbReference type="STRING" id="1802399.A3E39_03515"/>
<comment type="caution">
    <text evidence="1">The sequence shown here is derived from an EMBL/GenBank/DDBJ whole genome shotgun (WGS) entry which is preliminary data.</text>
</comment>